<feature type="region of interest" description="Disordered" evidence="1">
    <location>
        <begin position="321"/>
        <end position="345"/>
    </location>
</feature>
<sequence>MKVFISSVRRGLELERDHLRSLLKVTGYEPVAFEDFTAQNAPSRTAVISAAEAADVVILLLGEIYGDPLPDSGIATTEEEFRIARSMGIPLLVFRKTGVNPEPKQADFIRRAGEYVHGRFWKEFDSEANLGIAVVAALAELKELNKPLSWTPVSMPPAVSWRRDRQYAADRPNAFNPSILEVHLVAPAGRNVVAVSALPAVEKQIIRSAREADFFIDSASVDSGSDLSSAWASTFVGEARNNYSINQIRVSGRQGASVDRTGSVLIFKPLPRDMIGGLVNRESLTTDIATMLRLAAQIVPLDAGLMIPVAGIDPVGSTRLGDPRKLGRSSGALHLGNNEAPVRTEPEGAVPLGSFPEAAVEIGAELAAHLVAHLKQRSSW</sequence>
<keyword evidence="4" id="KW-1185">Reference proteome</keyword>
<comment type="caution">
    <text evidence="3">The sequence shown here is derived from an EMBL/GenBank/DDBJ whole genome shotgun (WGS) entry which is preliminary data.</text>
</comment>
<organism evidence="3 4">
    <name type="scientific">Sphaerisporangium album</name>
    <dbReference type="NCBI Taxonomy" id="509200"/>
    <lineage>
        <taxon>Bacteria</taxon>
        <taxon>Bacillati</taxon>
        <taxon>Actinomycetota</taxon>
        <taxon>Actinomycetes</taxon>
        <taxon>Streptosporangiales</taxon>
        <taxon>Streptosporangiaceae</taxon>
        <taxon>Sphaerisporangium</taxon>
    </lineage>
</organism>
<dbReference type="AlphaFoldDB" id="A0A367FN03"/>
<protein>
    <submittedName>
        <fullName evidence="3">DUF4062 domain-containing protein</fullName>
    </submittedName>
</protein>
<evidence type="ECO:0000256" key="1">
    <source>
        <dbReference type="SAM" id="MobiDB-lite"/>
    </source>
</evidence>
<evidence type="ECO:0000313" key="4">
    <source>
        <dbReference type="Proteomes" id="UP000253094"/>
    </source>
</evidence>
<dbReference type="EMBL" id="QOIL01000004">
    <property type="protein sequence ID" value="RCG31634.1"/>
    <property type="molecule type" value="Genomic_DNA"/>
</dbReference>
<dbReference type="Proteomes" id="UP000253094">
    <property type="component" value="Unassembled WGS sequence"/>
</dbReference>
<accession>A0A367FN03</accession>
<reference evidence="3 4" key="1">
    <citation type="submission" date="2018-06" db="EMBL/GenBank/DDBJ databases">
        <title>Sphaerisporangium craniellae sp. nov., isolated from a marine sponge in the South China Sea.</title>
        <authorList>
            <person name="Li L."/>
        </authorList>
    </citation>
    <scope>NUCLEOTIDE SEQUENCE [LARGE SCALE GENOMIC DNA]</scope>
    <source>
        <strain evidence="3 4">CCTCC AA 208026</strain>
    </source>
</reference>
<proteinExistence type="predicted"/>
<gene>
    <name evidence="3" type="ORF">DQ384_08730</name>
</gene>
<evidence type="ECO:0000259" key="2">
    <source>
        <dbReference type="Pfam" id="PF13271"/>
    </source>
</evidence>
<dbReference type="OrthoDB" id="3733286at2"/>
<evidence type="ECO:0000313" key="3">
    <source>
        <dbReference type="EMBL" id="RCG31634.1"/>
    </source>
</evidence>
<dbReference type="RefSeq" id="WP_114028204.1">
    <property type="nucleotide sequence ID" value="NZ_QOIL01000004.1"/>
</dbReference>
<dbReference type="Pfam" id="PF13271">
    <property type="entry name" value="DUF4062"/>
    <property type="match status" value="1"/>
</dbReference>
<dbReference type="InterPro" id="IPR025139">
    <property type="entry name" value="DUF4062"/>
</dbReference>
<feature type="domain" description="DUF4062" evidence="2">
    <location>
        <begin position="2"/>
        <end position="84"/>
    </location>
</feature>
<name>A0A367FN03_9ACTN</name>